<dbReference type="Proteomes" id="UP001149074">
    <property type="component" value="Unassembled WGS sequence"/>
</dbReference>
<evidence type="ECO:0000259" key="1">
    <source>
        <dbReference type="Pfam" id="PF01636"/>
    </source>
</evidence>
<dbReference type="InterPro" id="IPR002575">
    <property type="entry name" value="Aminoglycoside_PTrfase"/>
</dbReference>
<comment type="caution">
    <text evidence="2">The sequence shown here is derived from an EMBL/GenBank/DDBJ whole genome shotgun (WGS) entry which is preliminary data.</text>
</comment>
<dbReference type="PANTHER" id="PTHR36091:SF2">
    <property type="entry name" value="AMINOGLYCOSIDE PHOSPHOTRANSFERASE DOMAIN-CONTAINING PROTEIN"/>
    <property type="match status" value="1"/>
</dbReference>
<dbReference type="InterPro" id="IPR051035">
    <property type="entry name" value="Mito_inheritance_9"/>
</dbReference>
<sequence length="526" mass="60544">MQQEDLFEYTTGKWLYNNNLRHAERRREFNIAEFKRLAAASVNQTEKDVLSLKKLAEGGFNRSFLITMANGLRFVARIPYPVTEPKSLVVASEVATMDFLRSHGFPVPLVFGYSTTAENPAETEYIFMELVEGTNLGDVWFELDEKERTTVVTRLVQLEARLFALRFPAGGSIYYCDDVPDEHRRVLIEGSSSISAKQFCIGPDTSYRLWFGKRLNLSAERGPYRDTFEALAAGATKEIEYLEKFGKPVQPFQRLRREAYDYKAQSPLDHIANLKKYLVLAPQLVPKETPLCRPVLRHPDLQPNNVIVTSDLQIKGLIDWQHSKILPLFLQGGTPLSIQSHDLVEPLVPPENMADLDEREQREQAELYRRRHLHHEYLSKTEELNPEHHRALAEKLNKLRRELWHHASDPWEGDVVTLKADLVALTLKWKEITGEKDCPISFPEEEVRECLRLEAAQADADEQLQACEDIVGVGCEGWVPPGLFEKVKARERKFKRETFGAAETGEERGRLEENWIFDDFDEEVYT</sequence>
<dbReference type="EMBL" id="JAPQKI010000005">
    <property type="protein sequence ID" value="KAJ5098990.1"/>
    <property type="molecule type" value="Genomic_DNA"/>
</dbReference>
<reference evidence="2" key="1">
    <citation type="submission" date="2022-11" db="EMBL/GenBank/DDBJ databases">
        <authorList>
            <person name="Petersen C."/>
        </authorList>
    </citation>
    <scope>NUCLEOTIDE SEQUENCE</scope>
    <source>
        <strain evidence="2">IBT 30761</strain>
    </source>
</reference>
<dbReference type="SUPFAM" id="SSF56112">
    <property type="entry name" value="Protein kinase-like (PK-like)"/>
    <property type="match status" value="1"/>
</dbReference>
<name>A0A9W9FEY6_9EURO</name>
<dbReference type="Gene3D" id="3.90.1200.10">
    <property type="match status" value="1"/>
</dbReference>
<dbReference type="AlphaFoldDB" id="A0A9W9FEY6"/>
<dbReference type="PANTHER" id="PTHR36091">
    <property type="entry name" value="ALTERED INHERITANCE OF MITOCHONDRIA PROTEIN 9, MITOCHONDRIAL"/>
    <property type="match status" value="1"/>
</dbReference>
<reference evidence="2" key="2">
    <citation type="journal article" date="2023" name="IMA Fungus">
        <title>Comparative genomic study of the Penicillium genus elucidates a diverse pangenome and 15 lateral gene transfer events.</title>
        <authorList>
            <person name="Petersen C."/>
            <person name="Sorensen T."/>
            <person name="Nielsen M.R."/>
            <person name="Sondergaard T.E."/>
            <person name="Sorensen J.L."/>
            <person name="Fitzpatrick D.A."/>
            <person name="Frisvad J.C."/>
            <person name="Nielsen K.L."/>
        </authorList>
    </citation>
    <scope>NUCLEOTIDE SEQUENCE</scope>
    <source>
        <strain evidence="2">IBT 30761</strain>
    </source>
</reference>
<dbReference type="OrthoDB" id="10003767at2759"/>
<evidence type="ECO:0000313" key="2">
    <source>
        <dbReference type="EMBL" id="KAJ5098990.1"/>
    </source>
</evidence>
<dbReference type="Pfam" id="PF01636">
    <property type="entry name" value="APH"/>
    <property type="match status" value="1"/>
</dbReference>
<keyword evidence="3" id="KW-1185">Reference proteome</keyword>
<dbReference type="RefSeq" id="XP_056474644.1">
    <property type="nucleotide sequence ID" value="XM_056618485.1"/>
</dbReference>
<proteinExistence type="predicted"/>
<dbReference type="GeneID" id="81357464"/>
<feature type="domain" description="Aminoglycoside phosphotransferase" evidence="1">
    <location>
        <begin position="52"/>
        <end position="325"/>
    </location>
</feature>
<dbReference type="GO" id="GO:0005739">
    <property type="term" value="C:mitochondrion"/>
    <property type="evidence" value="ECO:0007669"/>
    <property type="project" value="TreeGrafter"/>
</dbReference>
<evidence type="ECO:0000313" key="3">
    <source>
        <dbReference type="Proteomes" id="UP001149074"/>
    </source>
</evidence>
<protein>
    <recommendedName>
        <fullName evidence="1">Aminoglycoside phosphotransferase domain-containing protein</fullName>
    </recommendedName>
</protein>
<organism evidence="2 3">
    <name type="scientific">Penicillium argentinense</name>
    <dbReference type="NCBI Taxonomy" id="1131581"/>
    <lineage>
        <taxon>Eukaryota</taxon>
        <taxon>Fungi</taxon>
        <taxon>Dikarya</taxon>
        <taxon>Ascomycota</taxon>
        <taxon>Pezizomycotina</taxon>
        <taxon>Eurotiomycetes</taxon>
        <taxon>Eurotiomycetidae</taxon>
        <taxon>Eurotiales</taxon>
        <taxon>Aspergillaceae</taxon>
        <taxon>Penicillium</taxon>
    </lineage>
</organism>
<dbReference type="Gene3D" id="3.30.200.20">
    <property type="entry name" value="Phosphorylase Kinase, domain 1"/>
    <property type="match status" value="1"/>
</dbReference>
<accession>A0A9W9FEY6</accession>
<dbReference type="InterPro" id="IPR011009">
    <property type="entry name" value="Kinase-like_dom_sf"/>
</dbReference>
<gene>
    <name evidence="2" type="ORF">N7532_005991</name>
</gene>